<accession>A0A1M5F472</accession>
<name>A0A1M5F472_9FLAO</name>
<evidence type="ECO:0000313" key="3">
    <source>
        <dbReference type="Proteomes" id="UP000184406"/>
    </source>
</evidence>
<dbReference type="Proteomes" id="UP000184406">
    <property type="component" value="Unassembled WGS sequence"/>
</dbReference>
<feature type="chain" id="PRO_5013155249" description="Outer membrane protein beta-barrel domain-containing protein" evidence="1">
    <location>
        <begin position="42"/>
        <end position="242"/>
    </location>
</feature>
<evidence type="ECO:0000256" key="1">
    <source>
        <dbReference type="SAM" id="SignalP"/>
    </source>
</evidence>
<keyword evidence="3" id="KW-1185">Reference proteome</keyword>
<feature type="signal peptide" evidence="1">
    <location>
        <begin position="1"/>
        <end position="41"/>
    </location>
</feature>
<gene>
    <name evidence="2" type="ORF">SAMN03080594_108136</name>
</gene>
<proteinExistence type="predicted"/>
<protein>
    <recommendedName>
        <fullName evidence="4">Outer membrane protein beta-barrel domain-containing protein</fullName>
    </recommendedName>
</protein>
<evidence type="ECO:0008006" key="4">
    <source>
        <dbReference type="Google" id="ProtNLM"/>
    </source>
</evidence>
<dbReference type="EMBL" id="FQUX01000008">
    <property type="protein sequence ID" value="SHF86266.1"/>
    <property type="molecule type" value="Genomic_DNA"/>
</dbReference>
<keyword evidence="1" id="KW-0732">Signal</keyword>
<dbReference type="AlphaFoldDB" id="A0A1M5F472"/>
<reference evidence="3" key="1">
    <citation type="submission" date="2016-11" db="EMBL/GenBank/DDBJ databases">
        <authorList>
            <person name="Varghese N."/>
            <person name="Submissions S."/>
        </authorList>
    </citation>
    <scope>NUCLEOTIDE SEQUENCE [LARGE SCALE GENOMIC DNA]</scope>
    <source>
        <strain evidence="3">DSM 17539</strain>
    </source>
</reference>
<sequence length="242" mass="27479">MQLFTAFVVYYNIINQKSNSMKLNKVILLPLLLGFINTTFAQDTTGDYVEFNDRNNVVHGVYLGLTTHYGEIEDKDTFFTSLQVAYVANQQFEIGFVGTFFYSDQNIYRGLSMYDEDLIGAYGGLHLEPIFFSKNLVNLSFPVLIGAGGMGYIDDNYSDHDFDEQEFEDNAQAFFIVEPGINALFNISRYLQLEAGVKYRFSNKFNDARSFAPIKDINGFSAGIGVKVGIFNMGRNRYKKNI</sequence>
<organism evidence="2 3">
    <name type="scientific">Arenibacter palladensis</name>
    <dbReference type="NCBI Taxonomy" id="237373"/>
    <lineage>
        <taxon>Bacteria</taxon>
        <taxon>Pseudomonadati</taxon>
        <taxon>Bacteroidota</taxon>
        <taxon>Flavobacteriia</taxon>
        <taxon>Flavobacteriales</taxon>
        <taxon>Flavobacteriaceae</taxon>
        <taxon>Arenibacter</taxon>
    </lineage>
</organism>
<evidence type="ECO:0000313" key="2">
    <source>
        <dbReference type="EMBL" id="SHF86266.1"/>
    </source>
</evidence>